<dbReference type="GeneID" id="25790756"/>
<accession>G9N1N5</accession>
<evidence type="ECO:0000313" key="1">
    <source>
        <dbReference type="EMBL" id="EHK19665.1"/>
    </source>
</evidence>
<dbReference type="AlphaFoldDB" id="G9N1N5"/>
<reference evidence="1 2" key="1">
    <citation type="journal article" date="2011" name="Genome Biol.">
        <title>Comparative genome sequence analysis underscores mycoparasitism as the ancestral life style of Trichoderma.</title>
        <authorList>
            <person name="Kubicek C.P."/>
            <person name="Herrera-Estrella A."/>
            <person name="Seidl-Seiboth V."/>
            <person name="Martinez D.A."/>
            <person name="Druzhinina I.S."/>
            <person name="Thon M."/>
            <person name="Zeilinger S."/>
            <person name="Casas-Flores S."/>
            <person name="Horwitz B.A."/>
            <person name="Mukherjee P.K."/>
            <person name="Mukherjee M."/>
            <person name="Kredics L."/>
            <person name="Alcaraz L.D."/>
            <person name="Aerts A."/>
            <person name="Antal Z."/>
            <person name="Atanasova L."/>
            <person name="Cervantes-Badillo M.G."/>
            <person name="Challacombe J."/>
            <person name="Chertkov O."/>
            <person name="McCluskey K."/>
            <person name="Coulpier F."/>
            <person name="Deshpande N."/>
            <person name="von Doehren H."/>
            <person name="Ebbole D.J."/>
            <person name="Esquivel-Naranjo E.U."/>
            <person name="Fekete E."/>
            <person name="Flipphi M."/>
            <person name="Glaser F."/>
            <person name="Gomez-Rodriguez E.Y."/>
            <person name="Gruber S."/>
            <person name="Han C."/>
            <person name="Henrissat B."/>
            <person name="Hermosa R."/>
            <person name="Hernandez-Onate M."/>
            <person name="Karaffa L."/>
            <person name="Kosti I."/>
            <person name="Le Crom S."/>
            <person name="Lindquist E."/>
            <person name="Lucas S."/>
            <person name="Luebeck M."/>
            <person name="Luebeck P.S."/>
            <person name="Margeot A."/>
            <person name="Metz B."/>
            <person name="Misra M."/>
            <person name="Nevalainen H."/>
            <person name="Omann M."/>
            <person name="Packer N."/>
            <person name="Perrone G."/>
            <person name="Uresti-Rivera E.E."/>
            <person name="Salamov A."/>
            <person name="Schmoll M."/>
            <person name="Seiboth B."/>
            <person name="Shapiro H."/>
            <person name="Sukno S."/>
            <person name="Tamayo-Ramos J.A."/>
            <person name="Tisch D."/>
            <person name="Wiest A."/>
            <person name="Wilkinson H.H."/>
            <person name="Zhang M."/>
            <person name="Coutinho P.M."/>
            <person name="Kenerley C.M."/>
            <person name="Monte E."/>
            <person name="Baker S.E."/>
            <person name="Grigoriev I.V."/>
        </authorList>
    </citation>
    <scope>NUCLEOTIDE SEQUENCE [LARGE SCALE GENOMIC DNA]</scope>
    <source>
        <strain evidence="2">Gv29-8 / FGSC 10586</strain>
    </source>
</reference>
<dbReference type="EMBL" id="ABDF02000083">
    <property type="protein sequence ID" value="EHK19665.1"/>
    <property type="molecule type" value="Genomic_DNA"/>
</dbReference>
<gene>
    <name evidence="1" type="ORF">TRIVIDRAFT_213636</name>
</gene>
<protein>
    <submittedName>
        <fullName evidence="1">Uncharacterized protein</fullName>
    </submittedName>
</protein>
<dbReference type="HOGENOM" id="CLU_2961094_0_0_1"/>
<name>G9N1N5_HYPVG</name>
<dbReference type="Proteomes" id="UP000007115">
    <property type="component" value="Unassembled WGS sequence"/>
</dbReference>
<proteinExistence type="predicted"/>
<keyword evidence="2" id="KW-1185">Reference proteome</keyword>
<organism evidence="1 2">
    <name type="scientific">Hypocrea virens (strain Gv29-8 / FGSC 10586)</name>
    <name type="common">Gliocladium virens</name>
    <name type="synonym">Trichoderma virens</name>
    <dbReference type="NCBI Taxonomy" id="413071"/>
    <lineage>
        <taxon>Eukaryota</taxon>
        <taxon>Fungi</taxon>
        <taxon>Dikarya</taxon>
        <taxon>Ascomycota</taxon>
        <taxon>Pezizomycotina</taxon>
        <taxon>Sordariomycetes</taxon>
        <taxon>Hypocreomycetidae</taxon>
        <taxon>Hypocreales</taxon>
        <taxon>Hypocreaceae</taxon>
        <taxon>Trichoderma</taxon>
    </lineage>
</organism>
<dbReference type="RefSeq" id="XP_013953861.1">
    <property type="nucleotide sequence ID" value="XM_014098386.1"/>
</dbReference>
<sequence length="59" mass="7235">MICLCRVYLHFASKVYTFGRRLVHALCEAYITWICVYEALDGAFTWSRYFFFFSFLFYF</sequence>
<evidence type="ECO:0000313" key="2">
    <source>
        <dbReference type="Proteomes" id="UP000007115"/>
    </source>
</evidence>
<dbReference type="InParanoid" id="G9N1N5"/>
<dbReference type="VEuPathDB" id="FungiDB:TRIVIDRAFT_213636"/>
<comment type="caution">
    <text evidence="1">The sequence shown here is derived from an EMBL/GenBank/DDBJ whole genome shotgun (WGS) entry which is preliminary data.</text>
</comment>
<dbReference type="OrthoDB" id="5301473at2759"/>